<dbReference type="EMBL" id="AJTX02000004">
    <property type="protein sequence ID" value="KKI99921.1"/>
    <property type="molecule type" value="Genomic_DNA"/>
</dbReference>
<dbReference type="eggNOG" id="ENOG50330DP">
    <property type="taxonomic scope" value="Bacteria"/>
</dbReference>
<reference evidence="1 3" key="2">
    <citation type="submission" date="2015-04" db="EMBL/GenBank/DDBJ databases">
        <authorList>
            <person name="Syromyatnikov M.Y."/>
            <person name="Popov V.N."/>
        </authorList>
    </citation>
    <scope>NUCLEOTIDE SEQUENCE [LARGE SCALE GENOMIC DNA]</scope>
    <source>
        <strain evidence="1">CALU 1027</strain>
    </source>
</reference>
<comment type="caution">
    <text evidence="1">The sequence shown here is derived from an EMBL/GenBank/DDBJ whole genome shotgun (WGS) entry which is preliminary data.</text>
</comment>
<dbReference type="Gene3D" id="3.30.2020.10">
    <property type="entry name" value="NE0471-like N-terminal domain"/>
    <property type="match status" value="1"/>
</dbReference>
<sequence>MFLQIVDVEWGDRYRLRLWFSDGREGVADLAESVVEGVFEALQDVALFRQVRVDGELGTVQWPNGLDFAPEYLYFLAFREDGDLQEQFRQWGYLGNEVAVGGG</sequence>
<gene>
    <name evidence="1" type="ORF">PROH_08955</name>
    <name evidence="2" type="ORF">PROH_09220</name>
</gene>
<organism evidence="1 3">
    <name type="scientific">Prochlorothrix hollandica PCC 9006 = CALU 1027</name>
    <dbReference type="NCBI Taxonomy" id="317619"/>
    <lineage>
        <taxon>Bacteria</taxon>
        <taxon>Bacillati</taxon>
        <taxon>Cyanobacteriota</taxon>
        <taxon>Cyanophyceae</taxon>
        <taxon>Prochlorotrichales</taxon>
        <taxon>Prochlorotrichaceae</taxon>
        <taxon>Prochlorothrix</taxon>
    </lineage>
</organism>
<evidence type="ECO:0000313" key="3">
    <source>
        <dbReference type="Proteomes" id="UP000034681"/>
    </source>
</evidence>
<dbReference type="EMBL" id="AJTX02000004">
    <property type="protein sequence ID" value="KKI99960.1"/>
    <property type="molecule type" value="Genomic_DNA"/>
</dbReference>
<dbReference type="InterPro" id="IPR036782">
    <property type="entry name" value="NE0471-like_N"/>
</dbReference>
<proteinExistence type="predicted"/>
<reference evidence="1 3" key="1">
    <citation type="submission" date="2012-04" db="EMBL/GenBank/DDBJ databases">
        <authorList>
            <person name="Shanker A."/>
            <person name="Yadav P."/>
            <person name="Khan S."/>
            <person name="Sharma V."/>
        </authorList>
    </citation>
    <scope>NUCLEOTIDE SEQUENCE [LARGE SCALE GENOMIC DNA]</scope>
    <source>
        <strain evidence="1">CALU 1027</strain>
    </source>
</reference>
<keyword evidence="3" id="KW-1185">Reference proteome</keyword>
<dbReference type="STRING" id="317619.GCA_000332315_00593"/>
<accession>A0A0M2PZW4</accession>
<evidence type="ECO:0000313" key="2">
    <source>
        <dbReference type="EMBL" id="KKI99960.1"/>
    </source>
</evidence>
<dbReference type="InterPro" id="IPR018841">
    <property type="entry name" value="DUF2442"/>
</dbReference>
<evidence type="ECO:0008006" key="4">
    <source>
        <dbReference type="Google" id="ProtNLM"/>
    </source>
</evidence>
<dbReference type="RefSeq" id="WP_016924212.1">
    <property type="nucleotide sequence ID" value="NZ_KB235933.1"/>
</dbReference>
<protein>
    <recommendedName>
        <fullName evidence="4">DUF2442 domain-containing protein</fullName>
    </recommendedName>
</protein>
<dbReference type="OrthoDB" id="162796at2"/>
<dbReference type="Pfam" id="PF10387">
    <property type="entry name" value="DUF2442"/>
    <property type="match status" value="1"/>
</dbReference>
<name>A0A0M2PZW4_PROHO</name>
<evidence type="ECO:0000313" key="1">
    <source>
        <dbReference type="EMBL" id="KKI99921.1"/>
    </source>
</evidence>
<dbReference type="SUPFAM" id="SSF143880">
    <property type="entry name" value="NE0471 N-terminal domain-like"/>
    <property type="match status" value="1"/>
</dbReference>
<dbReference type="AlphaFoldDB" id="A0A0M2PZW4"/>
<dbReference type="Proteomes" id="UP000034681">
    <property type="component" value="Unassembled WGS sequence"/>
</dbReference>